<sequence length="158" mass="17056">MKTCVIALSDEAATLALGASLARACCGAATIYLYGDLGAGKTTFSRGFLQALGHQGNVKSPTYTLVEPYLLPDRQVYHFDLYRLADPEELEFMGIRDYFGGDSLCLVEWPQQGAGFLPVPDIELHLSYQGTGRQAEIKACSAAGDVMIQHVAMEKGCS</sequence>
<organism evidence="11 12">
    <name type="scientific">Erwinia typographi</name>
    <dbReference type="NCBI Taxonomy" id="371042"/>
    <lineage>
        <taxon>Bacteria</taxon>
        <taxon>Pseudomonadati</taxon>
        <taxon>Pseudomonadota</taxon>
        <taxon>Gammaproteobacteria</taxon>
        <taxon>Enterobacterales</taxon>
        <taxon>Erwiniaceae</taxon>
        <taxon>Erwinia</taxon>
    </lineage>
</organism>
<dbReference type="EMBL" id="JRUQ01000028">
    <property type="protein sequence ID" value="KGT94389.1"/>
    <property type="molecule type" value="Genomic_DNA"/>
</dbReference>
<evidence type="ECO:0000256" key="9">
    <source>
        <dbReference type="ARBA" id="ARBA00022842"/>
    </source>
</evidence>
<dbReference type="GO" id="GO:0002949">
    <property type="term" value="P:tRNA threonylcarbamoyladenosine modification"/>
    <property type="evidence" value="ECO:0007669"/>
    <property type="project" value="InterPro"/>
</dbReference>
<dbReference type="Pfam" id="PF02367">
    <property type="entry name" value="TsaE"/>
    <property type="match status" value="1"/>
</dbReference>
<dbReference type="STRING" id="371042.NG99_09560"/>
<evidence type="ECO:0000256" key="7">
    <source>
        <dbReference type="ARBA" id="ARBA00022741"/>
    </source>
</evidence>
<dbReference type="OrthoDB" id="9800307at2"/>
<evidence type="ECO:0000256" key="5">
    <source>
        <dbReference type="ARBA" id="ARBA00022694"/>
    </source>
</evidence>
<comment type="similarity">
    <text evidence="2">Belongs to the TsaE family.</text>
</comment>
<evidence type="ECO:0000256" key="1">
    <source>
        <dbReference type="ARBA" id="ARBA00004496"/>
    </source>
</evidence>
<gene>
    <name evidence="11" type="ORF">NG99_09560</name>
</gene>
<dbReference type="GO" id="GO:0005737">
    <property type="term" value="C:cytoplasm"/>
    <property type="evidence" value="ECO:0007669"/>
    <property type="project" value="UniProtKB-SubCell"/>
</dbReference>
<dbReference type="SUPFAM" id="SSF52540">
    <property type="entry name" value="P-loop containing nucleoside triphosphate hydrolases"/>
    <property type="match status" value="1"/>
</dbReference>
<evidence type="ECO:0000256" key="8">
    <source>
        <dbReference type="ARBA" id="ARBA00022840"/>
    </source>
</evidence>
<dbReference type="NCBIfam" id="NF007931">
    <property type="entry name" value="PRK10646.1"/>
    <property type="match status" value="1"/>
</dbReference>
<dbReference type="GO" id="GO:0005524">
    <property type="term" value="F:ATP binding"/>
    <property type="evidence" value="ECO:0007669"/>
    <property type="project" value="UniProtKB-KW"/>
</dbReference>
<dbReference type="PANTHER" id="PTHR33540">
    <property type="entry name" value="TRNA THREONYLCARBAMOYLADENOSINE BIOSYNTHESIS PROTEIN TSAE"/>
    <property type="match status" value="1"/>
</dbReference>
<evidence type="ECO:0000256" key="4">
    <source>
        <dbReference type="ARBA" id="ARBA00022490"/>
    </source>
</evidence>
<evidence type="ECO:0000313" key="11">
    <source>
        <dbReference type="EMBL" id="KGT94389.1"/>
    </source>
</evidence>
<accession>A0A0A3Z9D3</accession>
<protein>
    <recommendedName>
        <fullName evidence="3">tRNA threonylcarbamoyladenosine biosynthesis protein TsaE</fullName>
    </recommendedName>
    <alternativeName>
        <fullName evidence="10">t(6)A37 threonylcarbamoyladenosine biosynthesis protein TsaE</fullName>
    </alternativeName>
</protein>
<proteinExistence type="inferred from homology"/>
<dbReference type="NCBIfam" id="TIGR00150">
    <property type="entry name" value="T6A_YjeE"/>
    <property type="match status" value="1"/>
</dbReference>
<dbReference type="AlphaFoldDB" id="A0A0A3Z9D3"/>
<evidence type="ECO:0000256" key="2">
    <source>
        <dbReference type="ARBA" id="ARBA00007599"/>
    </source>
</evidence>
<dbReference type="InterPro" id="IPR027417">
    <property type="entry name" value="P-loop_NTPase"/>
</dbReference>
<evidence type="ECO:0000256" key="10">
    <source>
        <dbReference type="ARBA" id="ARBA00032441"/>
    </source>
</evidence>
<dbReference type="PANTHER" id="PTHR33540:SF2">
    <property type="entry name" value="TRNA THREONYLCARBAMOYLADENOSINE BIOSYNTHESIS PROTEIN TSAE"/>
    <property type="match status" value="1"/>
</dbReference>
<keyword evidence="5" id="KW-0819">tRNA processing</keyword>
<dbReference type="FunFam" id="3.40.50.300:FF:000406">
    <property type="entry name" value="tRNA (N6-adenosine(37)-N6)-threonylcarbamoyltransferase complex ATPase TsaE"/>
    <property type="match status" value="1"/>
</dbReference>
<comment type="caution">
    <text evidence="11">The sequence shown here is derived from an EMBL/GenBank/DDBJ whole genome shotgun (WGS) entry which is preliminary data.</text>
</comment>
<keyword evidence="6" id="KW-0479">Metal-binding</keyword>
<evidence type="ECO:0000313" key="12">
    <source>
        <dbReference type="Proteomes" id="UP000030351"/>
    </source>
</evidence>
<keyword evidence="8" id="KW-0067">ATP-binding</keyword>
<evidence type="ECO:0000256" key="6">
    <source>
        <dbReference type="ARBA" id="ARBA00022723"/>
    </source>
</evidence>
<name>A0A0A3Z9D3_9GAMM</name>
<dbReference type="Proteomes" id="UP000030351">
    <property type="component" value="Unassembled WGS sequence"/>
</dbReference>
<keyword evidence="12" id="KW-1185">Reference proteome</keyword>
<keyword evidence="9" id="KW-0460">Magnesium</keyword>
<dbReference type="Gene3D" id="3.40.50.300">
    <property type="entry name" value="P-loop containing nucleotide triphosphate hydrolases"/>
    <property type="match status" value="1"/>
</dbReference>
<dbReference type="InterPro" id="IPR003442">
    <property type="entry name" value="T6A_TsaE"/>
</dbReference>
<dbReference type="RefSeq" id="WP_034891454.1">
    <property type="nucleotide sequence ID" value="NZ_JRUQ01000028.1"/>
</dbReference>
<evidence type="ECO:0000256" key="3">
    <source>
        <dbReference type="ARBA" id="ARBA00019010"/>
    </source>
</evidence>
<dbReference type="eggNOG" id="COG0802">
    <property type="taxonomic scope" value="Bacteria"/>
</dbReference>
<keyword evidence="7" id="KW-0547">Nucleotide-binding</keyword>
<reference evidence="11 12" key="1">
    <citation type="submission" date="2014-10" db="EMBL/GenBank/DDBJ databases">
        <title>Genome sequence of Erwinia typographi M043b.</title>
        <authorList>
            <person name="Chan K.-G."/>
            <person name="Tan W.-S."/>
        </authorList>
    </citation>
    <scope>NUCLEOTIDE SEQUENCE [LARGE SCALE GENOMIC DNA]</scope>
    <source>
        <strain evidence="11 12">M043b</strain>
    </source>
</reference>
<comment type="subcellular location">
    <subcellularLocation>
        <location evidence="1">Cytoplasm</location>
    </subcellularLocation>
</comment>
<dbReference type="GO" id="GO:0046872">
    <property type="term" value="F:metal ion binding"/>
    <property type="evidence" value="ECO:0007669"/>
    <property type="project" value="UniProtKB-KW"/>
</dbReference>
<keyword evidence="4" id="KW-0963">Cytoplasm</keyword>